<evidence type="ECO:0000313" key="17">
    <source>
        <dbReference type="Proteomes" id="UP001305779"/>
    </source>
</evidence>
<keyword evidence="7" id="KW-0256">Endoplasmic reticulum</keyword>
<dbReference type="Gene3D" id="1.10.630.10">
    <property type="entry name" value="Cytochrome P450"/>
    <property type="match status" value="1"/>
</dbReference>
<evidence type="ECO:0000256" key="12">
    <source>
        <dbReference type="ARBA" id="ARBA00023098"/>
    </source>
</evidence>
<evidence type="ECO:0000313" key="16">
    <source>
        <dbReference type="EMBL" id="KAK4493794.1"/>
    </source>
</evidence>
<comment type="similarity">
    <text evidence="3">Belongs to the cytochrome P450 family.</text>
</comment>
<proteinExistence type="inferred from homology"/>
<evidence type="ECO:0000256" key="5">
    <source>
        <dbReference type="ARBA" id="ARBA00022692"/>
    </source>
</evidence>
<dbReference type="SUPFAM" id="SSF48264">
    <property type="entry name" value="Cytochrome P450"/>
    <property type="match status" value="1"/>
</dbReference>
<keyword evidence="12" id="KW-0443">Lipid metabolism</keyword>
<evidence type="ECO:0000256" key="2">
    <source>
        <dbReference type="ARBA" id="ARBA00004477"/>
    </source>
</evidence>
<keyword evidence="4" id="KW-0349">Heme</keyword>
<accession>A0ABR0DXB8</accession>
<dbReference type="InterPro" id="IPR036396">
    <property type="entry name" value="Cyt_P450_sf"/>
</dbReference>
<feature type="compositionally biased region" description="Basic and acidic residues" evidence="14">
    <location>
        <begin position="743"/>
        <end position="765"/>
    </location>
</feature>
<evidence type="ECO:0000256" key="14">
    <source>
        <dbReference type="SAM" id="MobiDB-lite"/>
    </source>
</evidence>
<keyword evidence="9" id="KW-0560">Oxidoreductase</keyword>
<dbReference type="PANTHER" id="PTHR46206:SF2">
    <property type="entry name" value="CYTOCHROME P450 MONOOXYGENASE AUSG-RELATED"/>
    <property type="match status" value="1"/>
</dbReference>
<evidence type="ECO:0000256" key="9">
    <source>
        <dbReference type="ARBA" id="ARBA00023002"/>
    </source>
</evidence>
<evidence type="ECO:0000256" key="13">
    <source>
        <dbReference type="ARBA" id="ARBA00023136"/>
    </source>
</evidence>
<gene>
    <name evidence="16" type="ORF">PRZ48_014979</name>
</gene>
<dbReference type="CDD" id="cd23995">
    <property type="entry name" value="Seipin_BSCL2_like"/>
    <property type="match status" value="1"/>
</dbReference>
<evidence type="ECO:0000256" key="3">
    <source>
        <dbReference type="ARBA" id="ARBA00010617"/>
    </source>
</evidence>
<keyword evidence="17" id="KW-1185">Reference proteome</keyword>
<keyword evidence="13 15" id="KW-0472">Membrane</keyword>
<evidence type="ECO:0000256" key="6">
    <source>
        <dbReference type="ARBA" id="ARBA00022723"/>
    </source>
</evidence>
<feature type="compositionally biased region" description="Acidic residues" evidence="14">
    <location>
        <begin position="810"/>
        <end position="820"/>
    </location>
</feature>
<dbReference type="CDD" id="cd11041">
    <property type="entry name" value="CYP503A1-like"/>
    <property type="match status" value="1"/>
</dbReference>
<sequence>MLAYALVLFLAALALNVKRSSKRQGLPIVNQPRWFEPEFVRKLIFLLFPLHIINKARQANKGKPFKIFHYAGEVTVLPSEYADLVAFDKRLSLGAYLKKDFHTTIPGLTPIAALHDEQMLLHKIVRRFSKNLVRDDFRRLLVSQAVTNTDKLLGHRGECRETCIYDFVLDSVARLDVRALWGETLSGNERWIDLAKTYMPSAVASAIQLSMAPKPLRYLVCTLAPDFRRARRLAIQAEDIIVPIVQERRKLKAQAIEDGMVPPMFDDALEWAEKESMVENYDIAGTQLALLISAVHTSADLITQALILLSECQDAVCQLREEIERVLAAEGLTRGAFQKMELLDSTIKETLRVKPAGNFSVQRCSSDEIELTPDLTILKGESIVVDTSSRLDPVIFPEPGTFQPDRFLQEGGEVVGHSNGGNMASKSRYRDADDDRRGLIPVLLLTIKSILLKPIAPFISRPALRAYLTTILTLATAFILLLYAIAAYVLFYWSYIPRIGFERTIHLQFDSVFTQHTPHRTSNPYPYGTATLAPDVVSAQGYDVWIELDMPRTRENEEAGNFMVEVNLYAPSEKGEGTPTSGNIIAPLKADISATSSSMDPNLILATSRRPAILPYRSPYVDLIHKLTELPWYILGFRSEENTLKLPVFESIAFAKGPKAVPSTLHLELQASSRMQIYRARTRFHARFRGLRWVMYNWRIVSAVFFISAFWITEMVFAGLAWIALAFYFREARERDSAEEVHEVAERAKRENEEDDEMRLSDTERQFPTFSGQPPLKYESPSSPRIKSEPGLEEGGAILIPEAVAKAAEADDEDEEDVDFFDSGIGTSLESAGPGRRDSMRRRRGRIGSSSRRDEDERL</sequence>
<comment type="subcellular location">
    <subcellularLocation>
        <location evidence="2">Endoplasmic reticulum membrane</location>
        <topology evidence="2">Multi-pass membrane protein</topology>
    </subcellularLocation>
</comment>
<name>A0ABR0DXB8_ZASCE</name>
<comment type="cofactor">
    <cofactor evidence="1">
        <name>heme</name>
        <dbReference type="ChEBI" id="CHEBI:30413"/>
    </cofactor>
</comment>
<feature type="transmembrane region" description="Helical" evidence="15">
    <location>
        <begin position="466"/>
        <end position="493"/>
    </location>
</feature>
<organism evidence="16 17">
    <name type="scientific">Zasmidium cellare</name>
    <name type="common">Wine cellar mold</name>
    <name type="synonym">Racodium cellare</name>
    <dbReference type="NCBI Taxonomy" id="395010"/>
    <lineage>
        <taxon>Eukaryota</taxon>
        <taxon>Fungi</taxon>
        <taxon>Dikarya</taxon>
        <taxon>Ascomycota</taxon>
        <taxon>Pezizomycotina</taxon>
        <taxon>Dothideomycetes</taxon>
        <taxon>Dothideomycetidae</taxon>
        <taxon>Mycosphaerellales</taxon>
        <taxon>Mycosphaerellaceae</taxon>
        <taxon>Zasmidium</taxon>
    </lineage>
</organism>
<dbReference type="InterPro" id="IPR002403">
    <property type="entry name" value="Cyt_P450_E_grp-IV"/>
</dbReference>
<dbReference type="PRINTS" id="PR00465">
    <property type="entry name" value="EP450IV"/>
</dbReference>
<dbReference type="EMBL" id="JAXOVC010000015">
    <property type="protein sequence ID" value="KAK4493794.1"/>
    <property type="molecule type" value="Genomic_DNA"/>
</dbReference>
<evidence type="ECO:0000256" key="15">
    <source>
        <dbReference type="SAM" id="Phobius"/>
    </source>
</evidence>
<evidence type="ECO:0000256" key="11">
    <source>
        <dbReference type="ARBA" id="ARBA00023033"/>
    </source>
</evidence>
<evidence type="ECO:0000256" key="8">
    <source>
        <dbReference type="ARBA" id="ARBA00022989"/>
    </source>
</evidence>
<dbReference type="InterPro" id="IPR009617">
    <property type="entry name" value="Seipin"/>
</dbReference>
<keyword evidence="5 15" id="KW-0812">Transmembrane</keyword>
<comment type="caution">
    <text evidence="16">The sequence shown here is derived from an EMBL/GenBank/DDBJ whole genome shotgun (WGS) entry which is preliminary data.</text>
</comment>
<keyword evidence="8 15" id="KW-1133">Transmembrane helix</keyword>
<evidence type="ECO:0000256" key="1">
    <source>
        <dbReference type="ARBA" id="ARBA00001971"/>
    </source>
</evidence>
<dbReference type="Pfam" id="PF00067">
    <property type="entry name" value="p450"/>
    <property type="match status" value="1"/>
</dbReference>
<protein>
    <submittedName>
        <fullName evidence="16">Uncharacterized protein</fullName>
    </submittedName>
</protein>
<keyword evidence="11" id="KW-0503">Monooxygenase</keyword>
<feature type="region of interest" description="Disordered" evidence="14">
    <location>
        <begin position="743"/>
        <end position="859"/>
    </location>
</feature>
<evidence type="ECO:0000256" key="4">
    <source>
        <dbReference type="ARBA" id="ARBA00022617"/>
    </source>
</evidence>
<evidence type="ECO:0000256" key="10">
    <source>
        <dbReference type="ARBA" id="ARBA00023004"/>
    </source>
</evidence>
<dbReference type="PANTHER" id="PTHR46206">
    <property type="entry name" value="CYTOCHROME P450"/>
    <property type="match status" value="1"/>
</dbReference>
<reference evidence="16 17" key="1">
    <citation type="journal article" date="2023" name="G3 (Bethesda)">
        <title>A chromosome-level genome assembly of Zasmidium syzygii isolated from banana leaves.</title>
        <authorList>
            <person name="van Westerhoven A.C."/>
            <person name="Mehrabi R."/>
            <person name="Talebi R."/>
            <person name="Steentjes M.B.F."/>
            <person name="Corcolon B."/>
            <person name="Chong P.A."/>
            <person name="Kema G.H.J."/>
            <person name="Seidl M.F."/>
        </authorList>
    </citation>
    <scope>NUCLEOTIDE SEQUENCE [LARGE SCALE GENOMIC DNA]</scope>
    <source>
        <strain evidence="16 17">P124</strain>
    </source>
</reference>
<dbReference type="InterPro" id="IPR001128">
    <property type="entry name" value="Cyt_P450"/>
</dbReference>
<dbReference type="Pfam" id="PF06775">
    <property type="entry name" value="Seipin"/>
    <property type="match status" value="1"/>
</dbReference>
<keyword evidence="6" id="KW-0479">Metal-binding</keyword>
<evidence type="ECO:0000256" key="7">
    <source>
        <dbReference type="ARBA" id="ARBA00022824"/>
    </source>
</evidence>
<feature type="transmembrane region" description="Helical" evidence="15">
    <location>
        <begin position="696"/>
        <end position="729"/>
    </location>
</feature>
<keyword evidence="10" id="KW-0408">Iron</keyword>
<dbReference type="Proteomes" id="UP001305779">
    <property type="component" value="Unassembled WGS sequence"/>
</dbReference>